<dbReference type="EnsemblMetazoa" id="G21693.4">
    <property type="protein sequence ID" value="G21693.4:cds"/>
    <property type="gene ID" value="G21693"/>
</dbReference>
<sequence>MHTVPVVSHGARLPGGVSPYLFCCCFGTFLYTTLYNMHFIVPFLRVPENLREIARKNQPNMEISNSGDSWTIKTVVGEKVKDSTFKIGEEFDSVSLTGQPLKCTVALNGEEMTETQKAGDIVVTITRKVENGQLLSTMTINGVSAVIKFQKA</sequence>
<proteinExistence type="inferred from homology"/>
<keyword evidence="2" id="KW-1133">Transmembrane helix</keyword>
<keyword evidence="2" id="KW-0812">Transmembrane</keyword>
<evidence type="ECO:0000256" key="2">
    <source>
        <dbReference type="SAM" id="Phobius"/>
    </source>
</evidence>
<keyword evidence="2" id="KW-0472">Membrane</keyword>
<keyword evidence="4" id="KW-1185">Reference proteome</keyword>
<reference evidence="3" key="1">
    <citation type="submission" date="2022-08" db="UniProtKB">
        <authorList>
            <consortium name="EnsemblMetazoa"/>
        </authorList>
    </citation>
    <scope>IDENTIFICATION</scope>
    <source>
        <strain evidence="3">05x7-T-G4-1.051#20</strain>
    </source>
</reference>
<feature type="transmembrane region" description="Helical" evidence="2">
    <location>
        <begin position="17"/>
        <end position="35"/>
    </location>
</feature>
<organism evidence="3 4">
    <name type="scientific">Magallana gigas</name>
    <name type="common">Pacific oyster</name>
    <name type="synonym">Crassostrea gigas</name>
    <dbReference type="NCBI Taxonomy" id="29159"/>
    <lineage>
        <taxon>Eukaryota</taxon>
        <taxon>Metazoa</taxon>
        <taxon>Spiralia</taxon>
        <taxon>Lophotrochozoa</taxon>
        <taxon>Mollusca</taxon>
        <taxon>Bivalvia</taxon>
        <taxon>Autobranchia</taxon>
        <taxon>Pteriomorphia</taxon>
        <taxon>Ostreida</taxon>
        <taxon>Ostreoidea</taxon>
        <taxon>Ostreidae</taxon>
        <taxon>Magallana</taxon>
    </lineage>
</organism>
<dbReference type="GO" id="GO:0008289">
    <property type="term" value="F:lipid binding"/>
    <property type="evidence" value="ECO:0007669"/>
    <property type="project" value="UniProtKB-KW"/>
</dbReference>
<name>A0A8W8K2V5_MAGGI</name>
<dbReference type="Gene3D" id="2.40.128.20">
    <property type="match status" value="1"/>
</dbReference>
<evidence type="ECO:0000256" key="1">
    <source>
        <dbReference type="ARBA" id="ARBA00008390"/>
    </source>
</evidence>
<evidence type="ECO:0000313" key="3">
    <source>
        <dbReference type="EnsemblMetazoa" id="G21693.4:cds"/>
    </source>
</evidence>
<dbReference type="InterPro" id="IPR031259">
    <property type="entry name" value="ILBP"/>
</dbReference>
<dbReference type="Proteomes" id="UP000005408">
    <property type="component" value="Unassembled WGS sequence"/>
</dbReference>
<dbReference type="SUPFAM" id="SSF50814">
    <property type="entry name" value="Lipocalins"/>
    <property type="match status" value="1"/>
</dbReference>
<accession>A0A8W8K2V5</accession>
<comment type="similarity">
    <text evidence="1">Belongs to the calycin superfamily. Fatty-acid binding protein (FABP) family.</text>
</comment>
<dbReference type="AlphaFoldDB" id="A0A8W8K2V5"/>
<dbReference type="InterPro" id="IPR012674">
    <property type="entry name" value="Calycin"/>
</dbReference>
<dbReference type="PANTHER" id="PTHR11955">
    <property type="entry name" value="FATTY ACID BINDING PROTEIN"/>
    <property type="match status" value="1"/>
</dbReference>
<evidence type="ECO:0008006" key="5">
    <source>
        <dbReference type="Google" id="ProtNLM"/>
    </source>
</evidence>
<evidence type="ECO:0000313" key="4">
    <source>
        <dbReference type="Proteomes" id="UP000005408"/>
    </source>
</evidence>
<protein>
    <recommendedName>
        <fullName evidence="5">Fatty acid-binding protein, liver</fullName>
    </recommendedName>
</protein>
<dbReference type="CDD" id="cd00742">
    <property type="entry name" value="FABP"/>
    <property type="match status" value="1"/>
</dbReference>